<dbReference type="EMBL" id="CP133659">
    <property type="protein sequence ID" value="WMW65080.1"/>
    <property type="molecule type" value="Genomic_DNA"/>
</dbReference>
<dbReference type="SUPFAM" id="SSF56091">
    <property type="entry name" value="DNA ligase/mRNA capping enzyme, catalytic domain"/>
    <property type="match status" value="1"/>
</dbReference>
<reference evidence="1" key="1">
    <citation type="submission" date="2023-09" db="EMBL/GenBank/DDBJ databases">
        <authorList>
            <consortium name="CW5 consortium"/>
            <person name="Lu C.-W."/>
        </authorList>
    </citation>
    <scope>NUCLEOTIDE SEQUENCE</scope>
    <source>
        <strain evidence="1">KPS</strain>
    </source>
</reference>
<gene>
    <name evidence="1" type="ORF">KPS_003179</name>
</gene>
<proteinExistence type="predicted"/>
<evidence type="ECO:0008006" key="3">
    <source>
        <dbReference type="Google" id="ProtNLM"/>
    </source>
</evidence>
<accession>A0ABY9QZY9</accession>
<keyword evidence="2" id="KW-1185">Reference proteome</keyword>
<organism evidence="1 2">
    <name type="scientific">Nitratidesulfovibrio liaohensis</name>
    <dbReference type="NCBI Taxonomy" id="2604158"/>
    <lineage>
        <taxon>Bacteria</taxon>
        <taxon>Pseudomonadati</taxon>
        <taxon>Thermodesulfobacteriota</taxon>
        <taxon>Desulfovibrionia</taxon>
        <taxon>Desulfovibrionales</taxon>
        <taxon>Desulfovibrionaceae</taxon>
        <taxon>Nitratidesulfovibrio</taxon>
    </lineage>
</organism>
<sequence>MQLGRMARSALRPMIVGTDIEAFRQHCGGSLGGLFHCMRYPGPRLLWDGGTQEFVDEAGAAVAGLDALAGELAVLRDAVGAALTGSASAAVPVSMDGTLLRGQDGSAHYRIYDLIHPDLPVWRQVNLLADLFCQLEQRVPHVRPVPHEHTPAMKTDTRVARWLATWKRPGCGGVLLKRPELVYTPGQETPDACCVVMR</sequence>
<protein>
    <recommendedName>
        <fullName evidence="3">ATP-dependent DNA ligase family profile domain-containing protein</fullName>
    </recommendedName>
</protein>
<evidence type="ECO:0000313" key="2">
    <source>
        <dbReference type="Proteomes" id="UP001180616"/>
    </source>
</evidence>
<evidence type="ECO:0000313" key="1">
    <source>
        <dbReference type="EMBL" id="WMW65080.1"/>
    </source>
</evidence>
<name>A0ABY9QZY9_9BACT</name>
<dbReference type="RefSeq" id="WP_309541121.1">
    <property type="nucleotide sequence ID" value="NZ_CP133659.1"/>
</dbReference>
<dbReference type="Proteomes" id="UP001180616">
    <property type="component" value="Chromosome"/>
</dbReference>